<evidence type="ECO:0000256" key="1">
    <source>
        <dbReference type="ARBA" id="ARBA00007689"/>
    </source>
</evidence>
<evidence type="ECO:0000313" key="4">
    <source>
        <dbReference type="Proteomes" id="UP001057702"/>
    </source>
</evidence>
<sequence>MPQYLLLIYDDESAVAGIGQEQFDQLLKEHRSFGERNASVLRGGHALEPTTTATSIRKDSTGNVTVTDGPFAETKEALGGFYIVEAADLDEAIAVAKQVPAPYGGVEVRPVRVFDQ</sequence>
<accession>A0ABT1Q504</accession>
<feature type="domain" description="YCII-related" evidence="2">
    <location>
        <begin position="3"/>
        <end position="114"/>
    </location>
</feature>
<dbReference type="EMBL" id="JANFNG010000048">
    <property type="protein sequence ID" value="MCQ4085001.1"/>
    <property type="molecule type" value="Genomic_DNA"/>
</dbReference>
<dbReference type="Gene3D" id="3.30.70.1060">
    <property type="entry name" value="Dimeric alpha+beta barrel"/>
    <property type="match status" value="1"/>
</dbReference>
<dbReference type="Pfam" id="PF03795">
    <property type="entry name" value="YCII"/>
    <property type="match status" value="1"/>
</dbReference>
<comment type="caution">
    <text evidence="3">The sequence shown here is derived from an EMBL/GenBank/DDBJ whole genome shotgun (WGS) entry which is preliminary data.</text>
</comment>
<dbReference type="InterPro" id="IPR005545">
    <property type="entry name" value="YCII"/>
</dbReference>
<dbReference type="PANTHER" id="PTHR35174:SF3">
    <property type="entry name" value="BLL7171 PROTEIN"/>
    <property type="match status" value="1"/>
</dbReference>
<dbReference type="PANTHER" id="PTHR35174">
    <property type="entry name" value="BLL7171 PROTEIN-RELATED"/>
    <property type="match status" value="1"/>
</dbReference>
<dbReference type="Proteomes" id="UP001057702">
    <property type="component" value="Unassembled WGS sequence"/>
</dbReference>
<organism evidence="3 4">
    <name type="scientific">Streptomyces humicola</name>
    <dbReference type="NCBI Taxonomy" id="2953240"/>
    <lineage>
        <taxon>Bacteria</taxon>
        <taxon>Bacillati</taxon>
        <taxon>Actinomycetota</taxon>
        <taxon>Actinomycetes</taxon>
        <taxon>Kitasatosporales</taxon>
        <taxon>Streptomycetaceae</taxon>
        <taxon>Streptomyces</taxon>
    </lineage>
</organism>
<proteinExistence type="inferred from homology"/>
<comment type="similarity">
    <text evidence="1">Belongs to the YciI family.</text>
</comment>
<name>A0ABT1Q504_9ACTN</name>
<gene>
    <name evidence="3" type="ORF">NGB36_31690</name>
</gene>
<dbReference type="RefSeq" id="WP_255924091.1">
    <property type="nucleotide sequence ID" value="NZ_JANFNG010000048.1"/>
</dbReference>
<dbReference type="SUPFAM" id="SSF54909">
    <property type="entry name" value="Dimeric alpha+beta barrel"/>
    <property type="match status" value="1"/>
</dbReference>
<reference evidence="3" key="1">
    <citation type="submission" date="2022-06" db="EMBL/GenBank/DDBJ databases">
        <title>Draft genome sequence of Streptomyces sp. RB6PN25 isolated from peat swamp forest in Thailand.</title>
        <authorList>
            <person name="Duangmal K."/>
            <person name="Klaysubun C."/>
        </authorList>
    </citation>
    <scope>NUCLEOTIDE SEQUENCE</scope>
    <source>
        <strain evidence="3">RB6PN25</strain>
    </source>
</reference>
<keyword evidence="4" id="KW-1185">Reference proteome</keyword>
<dbReference type="InterPro" id="IPR011008">
    <property type="entry name" value="Dimeric_a/b-barrel"/>
</dbReference>
<evidence type="ECO:0000259" key="2">
    <source>
        <dbReference type="Pfam" id="PF03795"/>
    </source>
</evidence>
<evidence type="ECO:0000313" key="3">
    <source>
        <dbReference type="EMBL" id="MCQ4085001.1"/>
    </source>
</evidence>
<protein>
    <submittedName>
        <fullName evidence="3">YciI family protein</fullName>
    </submittedName>
</protein>